<accession>A0ABN9V9E7</accession>
<feature type="region of interest" description="Disordered" evidence="1">
    <location>
        <begin position="273"/>
        <end position="384"/>
    </location>
</feature>
<evidence type="ECO:0000313" key="2">
    <source>
        <dbReference type="EMBL" id="CAK0869595.1"/>
    </source>
</evidence>
<feature type="region of interest" description="Disordered" evidence="1">
    <location>
        <begin position="1"/>
        <end position="238"/>
    </location>
</feature>
<feature type="compositionally biased region" description="Low complexity" evidence="1">
    <location>
        <begin position="17"/>
        <end position="39"/>
    </location>
</feature>
<feature type="region of interest" description="Disordered" evidence="1">
    <location>
        <begin position="691"/>
        <end position="779"/>
    </location>
</feature>
<feature type="compositionally biased region" description="Low complexity" evidence="1">
    <location>
        <begin position="458"/>
        <end position="476"/>
    </location>
</feature>
<feature type="compositionally biased region" description="Low complexity" evidence="1">
    <location>
        <begin position="187"/>
        <end position="199"/>
    </location>
</feature>
<feature type="compositionally biased region" description="Low complexity" evidence="1">
    <location>
        <begin position="359"/>
        <end position="370"/>
    </location>
</feature>
<feature type="compositionally biased region" description="Low complexity" evidence="1">
    <location>
        <begin position="295"/>
        <end position="321"/>
    </location>
</feature>
<feature type="region of interest" description="Disordered" evidence="1">
    <location>
        <begin position="938"/>
        <end position="994"/>
    </location>
</feature>
<feature type="region of interest" description="Disordered" evidence="1">
    <location>
        <begin position="1029"/>
        <end position="1057"/>
    </location>
</feature>
<gene>
    <name evidence="2" type="ORF">PCOR1329_LOCUS55898</name>
</gene>
<sequence length="1057" mass="109186">MSGSAADADCGPRDAAEGGAPAERAPAASVEARRAAAARLRARRGAGGGGGAESSARAEDAPPPPEPRRRSQLPLPADEGGARAASGGAEVHACADAPPPPEPRRRSQAPRAVPHQADAGPTDFEAGLAPAAARSPRRTSAQRHLDKIRLNRKVREDDLETLARGEVPPEDLAAAAAPSGRRRAADARAPAPGAASAAAQDDREILPRGEVLPEDLVATTRSSGRRRGDTQAPTPEAAVAAEACAWEGLEDELRLSLSVTGALGLQEIVSTWSSSPDVAAPAREPAPQRGAVDGPAHQSGAEAASAQAPPAPAPLVEQALAGHWSSARSRPERQPGAPGGAEARQGGAADRPAPPRWPRPASGTAADAPGVPAPDAPEEDLGATAILGGAAARMRRIHVEQLKAKRVERHADGAERGAEPEPLAEEARAAASDPDRAGRRARLEQLKAKRVERHADGAEWGAEPEPPAEDAGAAASDPDRAGRRARLAALRERRGVKAAGPAPAAPKKPFEPQPLEMQDVSNYVPEWDAGRDPNREDRRSQVLGMKVRREEMAALREQRAAAALAELEADPSGGPRGAASAVAREEADVAPSSPRCTADPASPSPAVVRVEWPPHAERAAPPAPPVVPTPEASAAQCTGAATSELQRPRSDGSGHGAAPPSVALAAPCRTAAAGDASYEELWRLQRSDCAATLASRRGAPREPVQQAVVPAGATSSSGNASSDGASRLERIHELRRARGADASSGSPEPQGVGGAGASSAVSDPAASHRCPDQEKTMADKLAALMPQGGLLEDAANAYREKAMADKLAALMPQGIPLEDAANASLRFEPEPEHMLDDCVPARTPPQVGEPPAESLELVKPAQTVGMVATKEALEEIKSRCREYCHSGAPVRPRATQEEALFAELQAKWSQLRGPKAPSQMLPEFKALVQPLDVPKVRLSAEPPASRPGLAGAGAARGRVGGGPLSARGRMLLGGPPPAEWPPPASPPTSPPACQVTRCSRLEDPQDWGFKNDGCDAFGLVPACPAAAKPGKVAAEGSVLPSSARQQKLQQDENCTQQ</sequence>
<feature type="region of interest" description="Disordered" evidence="1">
    <location>
        <begin position="565"/>
        <end position="661"/>
    </location>
</feature>
<feature type="region of interest" description="Disordered" evidence="1">
    <location>
        <begin position="524"/>
        <end position="543"/>
    </location>
</feature>
<name>A0ABN9V9E7_9DINO</name>
<feature type="compositionally biased region" description="Basic and acidic residues" evidence="1">
    <location>
        <begin position="143"/>
        <end position="156"/>
    </location>
</feature>
<feature type="compositionally biased region" description="Basic and acidic residues" evidence="1">
    <location>
        <begin position="402"/>
        <end position="457"/>
    </location>
</feature>
<proteinExistence type="predicted"/>
<feature type="compositionally biased region" description="Low complexity" evidence="1">
    <location>
        <begin position="942"/>
        <end position="957"/>
    </location>
</feature>
<organism evidence="2 3">
    <name type="scientific">Prorocentrum cordatum</name>
    <dbReference type="NCBI Taxonomy" id="2364126"/>
    <lineage>
        <taxon>Eukaryota</taxon>
        <taxon>Sar</taxon>
        <taxon>Alveolata</taxon>
        <taxon>Dinophyceae</taxon>
        <taxon>Prorocentrales</taxon>
        <taxon>Prorocentraceae</taxon>
        <taxon>Prorocentrum</taxon>
    </lineage>
</organism>
<protein>
    <submittedName>
        <fullName evidence="2">Uncharacterized protein</fullName>
    </submittedName>
</protein>
<feature type="compositionally biased region" description="Basic and acidic residues" evidence="1">
    <location>
        <begin position="769"/>
        <end position="778"/>
    </location>
</feature>
<feature type="compositionally biased region" description="Low complexity" evidence="1">
    <location>
        <begin position="497"/>
        <end position="507"/>
    </location>
</feature>
<evidence type="ECO:0000256" key="1">
    <source>
        <dbReference type="SAM" id="MobiDB-lite"/>
    </source>
</evidence>
<reference evidence="2" key="1">
    <citation type="submission" date="2023-10" db="EMBL/GenBank/DDBJ databases">
        <authorList>
            <person name="Chen Y."/>
            <person name="Shah S."/>
            <person name="Dougan E. K."/>
            <person name="Thang M."/>
            <person name="Chan C."/>
        </authorList>
    </citation>
    <scope>NUCLEOTIDE SEQUENCE [LARGE SCALE GENOMIC DNA]</scope>
</reference>
<feature type="compositionally biased region" description="Basic and acidic residues" evidence="1">
    <location>
        <begin position="528"/>
        <end position="540"/>
    </location>
</feature>
<evidence type="ECO:0000313" key="3">
    <source>
        <dbReference type="Proteomes" id="UP001189429"/>
    </source>
</evidence>
<dbReference type="EMBL" id="CAUYUJ010016864">
    <property type="protein sequence ID" value="CAK0869595.1"/>
    <property type="molecule type" value="Genomic_DNA"/>
</dbReference>
<feature type="region of interest" description="Disordered" evidence="1">
    <location>
        <begin position="402"/>
        <end position="516"/>
    </location>
</feature>
<dbReference type="Proteomes" id="UP001189429">
    <property type="component" value="Unassembled WGS sequence"/>
</dbReference>
<feature type="compositionally biased region" description="Low complexity" evidence="1">
    <location>
        <begin position="757"/>
        <end position="767"/>
    </location>
</feature>
<feature type="compositionally biased region" description="Pro residues" evidence="1">
    <location>
        <begin position="974"/>
        <end position="990"/>
    </location>
</feature>
<feature type="compositionally biased region" description="Low complexity" evidence="1">
    <location>
        <begin position="711"/>
        <end position="725"/>
    </location>
</feature>
<comment type="caution">
    <text evidence="2">The sequence shown here is derived from an EMBL/GenBank/DDBJ whole genome shotgun (WGS) entry which is preliminary data.</text>
</comment>
<feature type="compositionally biased region" description="Basic and acidic residues" evidence="1">
    <location>
        <begin position="726"/>
        <end position="739"/>
    </location>
</feature>
<feature type="compositionally biased region" description="Polar residues" evidence="1">
    <location>
        <begin position="1039"/>
        <end position="1057"/>
    </location>
</feature>
<keyword evidence="3" id="KW-1185">Reference proteome</keyword>